<keyword evidence="1" id="KW-0812">Transmembrane</keyword>
<feature type="transmembrane region" description="Helical" evidence="1">
    <location>
        <begin position="7"/>
        <end position="31"/>
    </location>
</feature>
<organism evidence="5 6">
    <name type="scientific">Sphingomonas kyeonggiensis</name>
    <dbReference type="NCBI Taxonomy" id="1268553"/>
    <lineage>
        <taxon>Bacteria</taxon>
        <taxon>Pseudomonadati</taxon>
        <taxon>Pseudomonadota</taxon>
        <taxon>Alphaproteobacteria</taxon>
        <taxon>Sphingomonadales</taxon>
        <taxon>Sphingomonadaceae</taxon>
        <taxon>Sphingomonas</taxon>
    </lineage>
</organism>
<dbReference type="Pfam" id="PF06761">
    <property type="entry name" value="IcmF-related"/>
    <property type="match status" value="1"/>
</dbReference>
<gene>
    <name evidence="5" type="ORF">GGR46_002580</name>
</gene>
<keyword evidence="6" id="KW-1185">Reference proteome</keyword>
<evidence type="ECO:0000259" key="2">
    <source>
        <dbReference type="Pfam" id="PF06744"/>
    </source>
</evidence>
<dbReference type="RefSeq" id="WP_183998277.1">
    <property type="nucleotide sequence ID" value="NZ_JACIEH010000002.1"/>
</dbReference>
<evidence type="ECO:0000313" key="6">
    <source>
        <dbReference type="Proteomes" id="UP000557392"/>
    </source>
</evidence>
<name>A0A7W6JV10_9SPHN</name>
<evidence type="ECO:0000313" key="5">
    <source>
        <dbReference type="EMBL" id="MBB4099016.1"/>
    </source>
</evidence>
<dbReference type="SUPFAM" id="SSF52540">
    <property type="entry name" value="P-loop containing nucleoside triphosphate hydrolases"/>
    <property type="match status" value="1"/>
</dbReference>
<dbReference type="InterPro" id="IPR010623">
    <property type="entry name" value="IcmF_C"/>
</dbReference>
<feature type="domain" description="Type VI secretion system IcmF C-terminal" evidence="2">
    <location>
        <begin position="1036"/>
        <end position="1136"/>
    </location>
</feature>
<dbReference type="AlphaFoldDB" id="A0A7W6JV10"/>
<keyword evidence="1" id="KW-1133">Transmembrane helix</keyword>
<dbReference type="InterPro" id="IPR027417">
    <property type="entry name" value="P-loop_NTPase"/>
</dbReference>
<dbReference type="EMBL" id="JACIEH010000002">
    <property type="protein sequence ID" value="MBB4099016.1"/>
    <property type="molecule type" value="Genomic_DNA"/>
</dbReference>
<dbReference type="Proteomes" id="UP000557392">
    <property type="component" value="Unassembled WGS sequence"/>
</dbReference>
<protein>
    <submittedName>
        <fullName evidence="5">Type VI secretion system protein ImpL</fullName>
    </submittedName>
</protein>
<dbReference type="InterPro" id="IPR009612">
    <property type="entry name" value="IcmF-rel"/>
</dbReference>
<dbReference type="PANTHER" id="PTHR36153:SF1">
    <property type="entry name" value="TYPE VI SECRETION SYSTEM COMPONENT TSSM1"/>
    <property type="match status" value="1"/>
</dbReference>
<dbReference type="NCBIfam" id="TIGR03348">
    <property type="entry name" value="VI_IcmF"/>
    <property type="match status" value="1"/>
</dbReference>
<reference evidence="5 6" key="1">
    <citation type="submission" date="2020-08" db="EMBL/GenBank/DDBJ databases">
        <title>Genomic Encyclopedia of Type Strains, Phase IV (KMG-IV): sequencing the most valuable type-strain genomes for metagenomic binning, comparative biology and taxonomic classification.</title>
        <authorList>
            <person name="Goeker M."/>
        </authorList>
    </citation>
    <scope>NUCLEOTIDE SEQUENCE [LARGE SCALE GENOMIC DNA]</scope>
    <source>
        <strain evidence="5 6">DSM 101806</strain>
    </source>
</reference>
<feature type="transmembrane region" description="Helical" evidence="1">
    <location>
        <begin position="37"/>
        <end position="57"/>
    </location>
</feature>
<proteinExistence type="predicted"/>
<keyword evidence="1" id="KW-0472">Membrane</keyword>
<feature type="domain" description="Type VI secretion system component TssM1 N-terminal" evidence="4">
    <location>
        <begin position="176"/>
        <end position="429"/>
    </location>
</feature>
<feature type="transmembrane region" description="Helical" evidence="1">
    <location>
        <begin position="424"/>
        <end position="444"/>
    </location>
</feature>
<evidence type="ECO:0000259" key="4">
    <source>
        <dbReference type="Pfam" id="PF14331"/>
    </source>
</evidence>
<dbReference type="Pfam" id="PF14331">
    <property type="entry name" value="IcmF-related_N"/>
    <property type="match status" value="1"/>
</dbReference>
<dbReference type="InterPro" id="IPR053156">
    <property type="entry name" value="T6SS_TssM-like"/>
</dbReference>
<feature type="domain" description="IcmF-related" evidence="3">
    <location>
        <begin position="488"/>
        <end position="794"/>
    </location>
</feature>
<comment type="caution">
    <text evidence="5">The sequence shown here is derived from an EMBL/GenBank/DDBJ whole genome shotgun (WGS) entry which is preliminary data.</text>
</comment>
<evidence type="ECO:0000256" key="1">
    <source>
        <dbReference type="SAM" id="Phobius"/>
    </source>
</evidence>
<dbReference type="Pfam" id="PF06744">
    <property type="entry name" value="IcmF_C"/>
    <property type="match status" value="1"/>
</dbReference>
<sequence>MRRLFKNWWFVTIACALIVALLLALGLPIFVKFLRPLWVRILCVVVVASIWGLFAYLRHRRHKKAADAIAAELAAPDPAGEESKALGQRMREAVAQLKSASGKQRNYLYTRPWYVIIGPPGAGKTTALLNSGLRFPFGDTAMKGVGGTRNLDFWFADEAVMVDTAGRYTTQDSDYQVDSRGWTSFLSLLKKNRPLQPVNGVIVAIGVDELLASDCAKIDAHAAAVRRRLVEVRKTLEVAAPIYVLLTKADLLAGFTEYFDDLDVEGRRAVLGHSFDQPRGRPSADDVASAFDEVTQAVADRQAKRLFDEVDPLRRALLLGFPAQLGSLRARVARFLEGAFTSGDEPSGQLRGFYLTSGVQQGAPLDRILAGMADIYDRPAQPAQGSGSSGRAYFLNRLLGDVMFGEAGLVTMDPAARRRQRARLVAGLVGITAVVLLTFTAWGVSFANNRGFQNDLLAKTEAARAQFREAGIDLQQVRESDGDLRAALPGLNALRTLPRGYADRQKGGPPLMMTFGLYESGLSSQAEETYREALRRVMLPRLMLRIEQYMRGHGGDAMALYEPLKVYLMLGQQGPMDAKTVKRWITTDWATEVYPGSDSNAERGQLARHLDALLEDRNLAGVWADRKPPLDGALVASARAAIGTLSLADRAYAVMKQKAATAGADWEAANILSQGDAIAFADREKVLSTRVPYFFTRDGFEKSYTLGLATVQEDLKRDLWVLGGDADTGGVRDEMSNIRPGVAGLYAKDYIAAWEGVIAAMQPADYFRDPSAFGAMTKSPSPIKRVLLELRKNTIFAGGAQAVGKRVVQDRINRSRFGRYAGDATNGRAAGLDAGEEITAYFQPLHDYVGDGKGSAPIDEFVAAVKQAGQAVIAAQSVGGGGGSDATQAQMATAMASVKAAAAGAPPQLQGFVNAAAGGGSAAQISAAKGAVSEAYAQAVLPACQEVAQEHFPFFGAAAAKDAPAVDVLRVFGMGGTLDGFVQQRLKPLIDTSGPVWRWKQDDPIARTLDPGSPEQLAKAAQIRDLLAGGLPIKVSMARFGPGVTAVEVSNGGSTYKFDATNNLPKPLLWSVSGGLPEASVVFYQADGKELRRFEAEGPWALFRLMGQAQVENAGAQAIRATFGEGTGSATLAIQLPSQRNPFSRGDLWSFRCPAAL</sequence>
<dbReference type="InterPro" id="IPR025743">
    <property type="entry name" value="TssM1_N"/>
</dbReference>
<evidence type="ECO:0000259" key="3">
    <source>
        <dbReference type="Pfam" id="PF06761"/>
    </source>
</evidence>
<dbReference type="InterPro" id="IPR017731">
    <property type="entry name" value="TssM1-like"/>
</dbReference>
<dbReference type="PANTHER" id="PTHR36153">
    <property type="entry name" value="INNER MEMBRANE PROTEIN-RELATED"/>
    <property type="match status" value="1"/>
</dbReference>
<accession>A0A7W6JV10</accession>